<dbReference type="SMART" id="SM00365">
    <property type="entry name" value="LRR_SD22"/>
    <property type="match status" value="5"/>
</dbReference>
<dbReference type="Pfam" id="PF12799">
    <property type="entry name" value="LRR_4"/>
    <property type="match status" value="1"/>
</dbReference>
<dbReference type="EMBL" id="JAPFFF010000004">
    <property type="protein sequence ID" value="KAK8890896.1"/>
    <property type="molecule type" value="Genomic_DNA"/>
</dbReference>
<dbReference type="PROSITE" id="PS01032">
    <property type="entry name" value="PPM_1"/>
    <property type="match status" value="1"/>
</dbReference>
<evidence type="ECO:0000256" key="1">
    <source>
        <dbReference type="ARBA" id="ARBA00022614"/>
    </source>
</evidence>
<comment type="similarity">
    <text evidence="6">Belongs to the PP2C family.</text>
</comment>
<dbReference type="SUPFAM" id="SSF81606">
    <property type="entry name" value="PP2C-like"/>
    <property type="match status" value="1"/>
</dbReference>
<dbReference type="SUPFAM" id="SSF52058">
    <property type="entry name" value="L domain-like"/>
    <property type="match status" value="2"/>
</dbReference>
<keyword evidence="3" id="KW-0677">Repeat</keyword>
<organism evidence="8 9">
    <name type="scientific">Tritrichomonas musculus</name>
    <dbReference type="NCBI Taxonomy" id="1915356"/>
    <lineage>
        <taxon>Eukaryota</taxon>
        <taxon>Metamonada</taxon>
        <taxon>Parabasalia</taxon>
        <taxon>Tritrichomonadida</taxon>
        <taxon>Tritrichomonadidae</taxon>
        <taxon>Tritrichomonas</taxon>
    </lineage>
</organism>
<keyword evidence="1" id="KW-0433">Leucine-rich repeat</keyword>
<proteinExistence type="inferred from homology"/>
<dbReference type="SUPFAM" id="SSF52047">
    <property type="entry name" value="RNI-like"/>
    <property type="match status" value="1"/>
</dbReference>
<evidence type="ECO:0000256" key="2">
    <source>
        <dbReference type="ARBA" id="ARBA00022723"/>
    </source>
</evidence>
<dbReference type="InterPro" id="IPR000222">
    <property type="entry name" value="PP2C_BS"/>
</dbReference>
<keyword evidence="4 6" id="KW-0378">Hydrolase</keyword>
<keyword evidence="5 6" id="KW-0904">Protein phosphatase</keyword>
<dbReference type="Proteomes" id="UP001470230">
    <property type="component" value="Unassembled WGS sequence"/>
</dbReference>
<dbReference type="Gene3D" id="3.80.10.10">
    <property type="entry name" value="Ribonuclease Inhibitor"/>
    <property type="match status" value="4"/>
</dbReference>
<gene>
    <name evidence="8" type="ORF">M9Y10_028096</name>
</gene>
<dbReference type="Gene3D" id="3.60.40.10">
    <property type="entry name" value="PPM-type phosphatase domain"/>
    <property type="match status" value="1"/>
</dbReference>
<evidence type="ECO:0000259" key="7">
    <source>
        <dbReference type="PROSITE" id="PS51746"/>
    </source>
</evidence>
<dbReference type="SMART" id="SM00364">
    <property type="entry name" value="LRR_BAC"/>
    <property type="match status" value="15"/>
</dbReference>
<dbReference type="PANTHER" id="PTHR48051">
    <property type="match status" value="1"/>
</dbReference>
<name>A0ABR2KJ71_9EUKA</name>
<dbReference type="CDD" id="cd00143">
    <property type="entry name" value="PP2Cc"/>
    <property type="match status" value="1"/>
</dbReference>
<dbReference type="PROSITE" id="PS51450">
    <property type="entry name" value="LRR"/>
    <property type="match status" value="6"/>
</dbReference>
<dbReference type="PROSITE" id="PS51746">
    <property type="entry name" value="PPM_2"/>
    <property type="match status" value="1"/>
</dbReference>
<dbReference type="SMART" id="SM00369">
    <property type="entry name" value="LRR_TYP"/>
    <property type="match status" value="10"/>
</dbReference>
<dbReference type="SMART" id="SM00332">
    <property type="entry name" value="PP2Cc"/>
    <property type="match status" value="1"/>
</dbReference>
<dbReference type="InterPro" id="IPR003591">
    <property type="entry name" value="Leu-rich_rpt_typical-subtyp"/>
</dbReference>
<dbReference type="Pfam" id="PF00481">
    <property type="entry name" value="PP2C"/>
    <property type="match status" value="1"/>
</dbReference>
<dbReference type="InterPro" id="IPR025875">
    <property type="entry name" value="Leu-rich_rpt_4"/>
</dbReference>
<evidence type="ECO:0000313" key="9">
    <source>
        <dbReference type="Proteomes" id="UP001470230"/>
    </source>
</evidence>
<dbReference type="InterPro" id="IPR001932">
    <property type="entry name" value="PPM-type_phosphatase-like_dom"/>
</dbReference>
<keyword evidence="2" id="KW-0479">Metal-binding</keyword>
<protein>
    <recommendedName>
        <fullName evidence="7">PPM-type phosphatase domain-containing protein</fullName>
    </recommendedName>
</protein>
<dbReference type="InterPro" id="IPR001611">
    <property type="entry name" value="Leu-rich_rpt"/>
</dbReference>
<comment type="caution">
    <text evidence="8">The sequence shown here is derived from an EMBL/GenBank/DDBJ whole genome shotgun (WGS) entry which is preliminary data.</text>
</comment>
<dbReference type="PANTHER" id="PTHR48051:SF1">
    <property type="entry name" value="RAS SUPPRESSOR PROTEIN 1"/>
    <property type="match status" value="1"/>
</dbReference>
<sequence length="921" mass="103083">MGNQASYNITPNTENINLTDQHLTKLPFTPPLENKAKNLYLSGNKFITLPENMKNVLLVDLSKNQMGSSVPIHIAKALASYENLKKLNLSSNQLEKLNDSLTNKKVESLNLTQNQFNEFPDQLIVKFPSLEIISLDCNFLKVLSKLQSELIITLSISLNCIQSIETATLSLPKLTTLDLSKNQIKVIPDNFSKSFPALTSIDLSDNLITELPEVNSETSDNFVFPQTLKQINLTHNFLVNIPKSILCLPNLTELVLAENKITNLPDFQPSIKKIDVSSNQIESISKQSLKFLVDILLADNKLTELPEGLEMEQAETFTADRNQIKEINFTSFPSTIIAIDLSFNQIEQIPNEIFEKLPKLQSFSVDFNKITEIPTEIINCTKLQRLSVSHNPIKELPKMPVTLQNISASCCQLESVEGAFFDRTQPSRFFTHDGNSTNDADDFVLACISSNNYHSQTYSHPFMNLKYVDFSGNQLKSFPRIFDLQIINLSQNKLTELPVISSHTKILDVSMNNITSEPNSIPEEISGNSLVDLNLSYNKLTKIPKFLDAPLLQCLELAGNPLKGTLDITELIFLDTVDISETEITTVNSTNELLREIITSKNDLNITPIIKNDPKTTFAAKKKQLYVNQKKQDGKMKSGFSEILGLRKDMEDSIIVRDDLNLYAVCDGHGGSNTAKYVAIKLSELFEKYFENQIHQQSFNKNLHIKNNLFTFEKVKHAIESVINETGKCLQKHNFQDGSTLCLSFIYDSPCAKQTSPSDDPSSDSSSYSLFVGKKLVTANLGDSRAIIIRTDGTSRELTKDHKPFFRSEFERIHNDYGRISKDNRVDGILAVSRAMGDYHVSGVCRDAEIEEFEIDNEKDKFLVIGCDGVFDVLTNDEVAQVAVNASSPTEAAFMIRNAAFAVQSSDNISVVVVDLMSKIA</sequence>
<evidence type="ECO:0000256" key="3">
    <source>
        <dbReference type="ARBA" id="ARBA00022737"/>
    </source>
</evidence>
<evidence type="ECO:0000256" key="5">
    <source>
        <dbReference type="ARBA" id="ARBA00022912"/>
    </source>
</evidence>
<reference evidence="8 9" key="1">
    <citation type="submission" date="2024-04" db="EMBL/GenBank/DDBJ databases">
        <title>Tritrichomonas musculus Genome.</title>
        <authorList>
            <person name="Alves-Ferreira E."/>
            <person name="Grigg M."/>
            <person name="Lorenzi H."/>
            <person name="Galac M."/>
        </authorList>
    </citation>
    <scope>NUCLEOTIDE SEQUENCE [LARGE SCALE GENOMIC DNA]</scope>
    <source>
        <strain evidence="8 9">EAF2021</strain>
    </source>
</reference>
<dbReference type="InterPro" id="IPR036457">
    <property type="entry name" value="PPM-type-like_dom_sf"/>
</dbReference>
<dbReference type="Pfam" id="PF13855">
    <property type="entry name" value="LRR_8"/>
    <property type="match status" value="1"/>
</dbReference>
<accession>A0ABR2KJ71</accession>
<evidence type="ECO:0000256" key="4">
    <source>
        <dbReference type="ARBA" id="ARBA00022801"/>
    </source>
</evidence>
<feature type="domain" description="PPM-type phosphatase" evidence="7">
    <location>
        <begin position="637"/>
        <end position="916"/>
    </location>
</feature>
<evidence type="ECO:0000256" key="6">
    <source>
        <dbReference type="RuleBase" id="RU003465"/>
    </source>
</evidence>
<dbReference type="InterPro" id="IPR050216">
    <property type="entry name" value="LRR_domain-containing"/>
</dbReference>
<keyword evidence="9" id="KW-1185">Reference proteome</keyword>
<evidence type="ECO:0000313" key="8">
    <source>
        <dbReference type="EMBL" id="KAK8890896.1"/>
    </source>
</evidence>
<dbReference type="InterPro" id="IPR032675">
    <property type="entry name" value="LRR_dom_sf"/>
</dbReference>